<dbReference type="InterPro" id="IPR013656">
    <property type="entry name" value="PAS_4"/>
</dbReference>
<dbReference type="PROSITE" id="PS50113">
    <property type="entry name" value="PAC"/>
    <property type="match status" value="1"/>
</dbReference>
<dbReference type="PANTHER" id="PTHR44757">
    <property type="entry name" value="DIGUANYLATE CYCLASE DGCP"/>
    <property type="match status" value="1"/>
</dbReference>
<evidence type="ECO:0000259" key="3">
    <source>
        <dbReference type="PROSITE" id="PS50113"/>
    </source>
</evidence>
<organism evidence="5 6">
    <name type="scientific">Paucibacter sediminis</name>
    <dbReference type="NCBI Taxonomy" id="3019553"/>
    <lineage>
        <taxon>Bacteria</taxon>
        <taxon>Pseudomonadati</taxon>
        <taxon>Pseudomonadota</taxon>
        <taxon>Betaproteobacteria</taxon>
        <taxon>Burkholderiales</taxon>
        <taxon>Sphaerotilaceae</taxon>
        <taxon>Roseateles</taxon>
    </lineage>
</organism>
<dbReference type="CDD" id="cd01949">
    <property type="entry name" value="GGDEF"/>
    <property type="match status" value="1"/>
</dbReference>
<accession>A0AA95NM97</accession>
<dbReference type="PROSITE" id="PS50112">
    <property type="entry name" value="PAS"/>
    <property type="match status" value="2"/>
</dbReference>
<dbReference type="KEGG" id="pais:PFX98_10005"/>
<dbReference type="InterPro" id="IPR000700">
    <property type="entry name" value="PAS-assoc_C"/>
</dbReference>
<keyword evidence="5" id="KW-0548">Nucleotidyltransferase</keyword>
<dbReference type="EC" id="2.7.7.65" evidence="5"/>
<dbReference type="SMART" id="SM00267">
    <property type="entry name" value="GGDEF"/>
    <property type="match status" value="1"/>
</dbReference>
<gene>
    <name evidence="5" type="ORF">PFX98_10005</name>
</gene>
<sequence>MSDSVAAKPWIPPQLNQARRTWYAVLCFVLLLWGALLWLLLALRQEIAADDTRHLRQLRGSVASQSDALFLLLDTGLHELAAHLQRQPNVRAERNPAFMAQAQAMSRASGGLLELGLIDAAGRLRYPLAAASATDVDVTDRPYFQRLLQRPAERLELGEPTLSRTDGSWILPISLRMSAPAAGVKVLTGSLSLDRLAAQQLRFLPEAAGAVSWIRDDGVMIMRTPFDPNLVGADLSSHPDYLQLRARESAEITSAGLINHGAQRRLSAERLRHAPVSVLLSQDLMGAMQYFNRLALSALLAGGLLSGLALAWARRLGRVLNDIDRTRAAHRELAAELVAVQDAAPLGLFRCDLHGQIVYVNDTWRQIHGLPAPSHPDDWTALLPETASDAITTDTACRSDRRRELLLDGIKRVRRSDGRELELSLRSAPMRVNGRIVGHVGTVEDITQRRASEVAQGMLAAVFESSSDWVMQHDRLGRLFYMNTAARRTMGLTDGAALGGLDLSRSMPDWANQKRLREILPQALVNGSWSGESAVLDAQGREIPVSHMLIVHRDSRGRIEYFSTVLRDISRIKAAEAGLRESEARLRSVTDRLPMGVAFVDTERRLRFLNRNYAQLMGLDRDQAYGQRLADVLGGADYAEIIPHVERALGGQVGSLEVEKTTARGYACWQTRFLPEFAADQQAPIGMVIVVADATGQKLEERRLHRLTQTDALTGLLNRSGFELALTQALHRGRFSKRGMALFYLDIDRFKSINDSLGHQVGDLLLRGFSGRLSRTLRSEDAIARLGGDEFIIVVEQLDQVADAELIAQNLVSAMRPPFQLEDRAVQVTTSVGALVWNGGLDLQADEVIRAADALLYRAKRAGRNGYCLECRA</sequence>
<dbReference type="RefSeq" id="WP_285235056.1">
    <property type="nucleotide sequence ID" value="NZ_CP116346.1"/>
</dbReference>
<feature type="domain" description="PAC" evidence="3">
    <location>
        <begin position="529"/>
        <end position="581"/>
    </location>
</feature>
<dbReference type="Pfam" id="PF08448">
    <property type="entry name" value="PAS_4"/>
    <property type="match status" value="3"/>
</dbReference>
<keyword evidence="5" id="KW-0808">Transferase</keyword>
<dbReference type="InterPro" id="IPR052155">
    <property type="entry name" value="Biofilm_reg_signaling"/>
</dbReference>
<dbReference type="NCBIfam" id="TIGR00229">
    <property type="entry name" value="sensory_box"/>
    <property type="match status" value="3"/>
</dbReference>
<evidence type="ECO:0000256" key="1">
    <source>
        <dbReference type="SAM" id="Phobius"/>
    </source>
</evidence>
<dbReference type="AlphaFoldDB" id="A0AA95NM97"/>
<dbReference type="Gene3D" id="3.30.450.20">
    <property type="entry name" value="PAS domain"/>
    <property type="match status" value="5"/>
</dbReference>
<dbReference type="CDD" id="cd12914">
    <property type="entry name" value="PDC1_DGC_like"/>
    <property type="match status" value="1"/>
</dbReference>
<evidence type="ECO:0000313" key="5">
    <source>
        <dbReference type="EMBL" id="WIT13936.1"/>
    </source>
</evidence>
<feature type="domain" description="PAS" evidence="2">
    <location>
        <begin position="455"/>
        <end position="527"/>
    </location>
</feature>
<dbReference type="SMART" id="SM00086">
    <property type="entry name" value="PAC"/>
    <property type="match status" value="1"/>
</dbReference>
<protein>
    <submittedName>
        <fullName evidence="5">Diguanylate cyclase</fullName>
        <ecNumber evidence="5">2.7.7.65</ecNumber>
    </submittedName>
</protein>
<reference evidence="5" key="1">
    <citation type="submission" date="2023-01" db="EMBL/GenBank/DDBJ databases">
        <title>Whole genome sequence of Paucibacter sp. S2-9 isolated from pond sediment.</title>
        <authorList>
            <person name="Jung J.Y."/>
        </authorList>
    </citation>
    <scope>NUCLEOTIDE SEQUENCE</scope>
    <source>
        <strain evidence="5">S2-9</strain>
    </source>
</reference>
<dbReference type="InterPro" id="IPR000014">
    <property type="entry name" value="PAS"/>
</dbReference>
<evidence type="ECO:0000259" key="2">
    <source>
        <dbReference type="PROSITE" id="PS50112"/>
    </source>
</evidence>
<dbReference type="NCBIfam" id="TIGR00254">
    <property type="entry name" value="GGDEF"/>
    <property type="match status" value="1"/>
</dbReference>
<dbReference type="InterPro" id="IPR043128">
    <property type="entry name" value="Rev_trsase/Diguanyl_cyclase"/>
</dbReference>
<dbReference type="InterPro" id="IPR029787">
    <property type="entry name" value="Nucleotide_cyclase"/>
</dbReference>
<keyword evidence="6" id="KW-1185">Reference proteome</keyword>
<evidence type="ECO:0000259" key="4">
    <source>
        <dbReference type="PROSITE" id="PS50887"/>
    </source>
</evidence>
<keyword evidence="1" id="KW-0812">Transmembrane</keyword>
<dbReference type="SUPFAM" id="SSF55785">
    <property type="entry name" value="PYP-like sensor domain (PAS domain)"/>
    <property type="match status" value="3"/>
</dbReference>
<dbReference type="SUPFAM" id="SSF55073">
    <property type="entry name" value="Nucleotide cyclase"/>
    <property type="match status" value="1"/>
</dbReference>
<dbReference type="EMBL" id="CP116346">
    <property type="protein sequence ID" value="WIT13936.1"/>
    <property type="molecule type" value="Genomic_DNA"/>
</dbReference>
<dbReference type="Gene3D" id="3.30.70.270">
    <property type="match status" value="1"/>
</dbReference>
<keyword evidence="1" id="KW-1133">Transmembrane helix</keyword>
<name>A0AA95NM97_9BURK</name>
<dbReference type="Proteomes" id="UP001177769">
    <property type="component" value="Chromosome"/>
</dbReference>
<proteinExistence type="predicted"/>
<dbReference type="InterPro" id="IPR035965">
    <property type="entry name" value="PAS-like_dom_sf"/>
</dbReference>
<evidence type="ECO:0000313" key="6">
    <source>
        <dbReference type="Proteomes" id="UP001177769"/>
    </source>
</evidence>
<dbReference type="PROSITE" id="PS50887">
    <property type="entry name" value="GGDEF"/>
    <property type="match status" value="1"/>
</dbReference>
<dbReference type="InterPro" id="IPR001610">
    <property type="entry name" value="PAC"/>
</dbReference>
<feature type="transmembrane region" description="Helical" evidence="1">
    <location>
        <begin position="294"/>
        <end position="313"/>
    </location>
</feature>
<feature type="domain" description="PAS" evidence="2">
    <location>
        <begin position="582"/>
        <end position="652"/>
    </location>
</feature>
<dbReference type="InterPro" id="IPR000160">
    <property type="entry name" value="GGDEF_dom"/>
</dbReference>
<keyword evidence="1" id="KW-0472">Membrane</keyword>
<dbReference type="PANTHER" id="PTHR44757:SF2">
    <property type="entry name" value="BIOFILM ARCHITECTURE MAINTENANCE PROTEIN MBAA"/>
    <property type="match status" value="1"/>
</dbReference>
<feature type="transmembrane region" description="Helical" evidence="1">
    <location>
        <begin position="22"/>
        <end position="43"/>
    </location>
</feature>
<dbReference type="CDD" id="cd00130">
    <property type="entry name" value="PAS"/>
    <property type="match status" value="3"/>
</dbReference>
<dbReference type="SMART" id="SM00091">
    <property type="entry name" value="PAS"/>
    <property type="match status" value="3"/>
</dbReference>
<feature type="domain" description="GGDEF" evidence="4">
    <location>
        <begin position="738"/>
        <end position="872"/>
    </location>
</feature>
<dbReference type="Pfam" id="PF00990">
    <property type="entry name" value="GGDEF"/>
    <property type="match status" value="1"/>
</dbReference>
<dbReference type="GO" id="GO:0052621">
    <property type="term" value="F:diguanylate cyclase activity"/>
    <property type="evidence" value="ECO:0007669"/>
    <property type="project" value="UniProtKB-EC"/>
</dbReference>